<comment type="caution">
    <text evidence="8">The sequence shown here is derived from an EMBL/GenBank/DDBJ whole genome shotgun (WGS) entry which is preliminary data.</text>
</comment>
<evidence type="ECO:0000313" key="9">
    <source>
        <dbReference type="Proteomes" id="UP001172457"/>
    </source>
</evidence>
<name>A0AA38W4N3_9ASTR</name>
<evidence type="ECO:0000256" key="5">
    <source>
        <dbReference type="SAM" id="MobiDB-lite"/>
    </source>
</evidence>
<dbReference type="GO" id="GO:0005886">
    <property type="term" value="C:plasma membrane"/>
    <property type="evidence" value="ECO:0007669"/>
    <property type="project" value="TreeGrafter"/>
</dbReference>
<feature type="domain" description="Late embryogenesis abundant protein LEA-2 subgroup" evidence="7">
    <location>
        <begin position="129"/>
        <end position="234"/>
    </location>
</feature>
<feature type="compositionally biased region" description="Low complexity" evidence="5">
    <location>
        <begin position="14"/>
        <end position="26"/>
    </location>
</feature>
<keyword evidence="2 6" id="KW-0812">Transmembrane</keyword>
<dbReference type="PANTHER" id="PTHR31234:SF6">
    <property type="entry name" value="LATE EMBRYOGENESIS ABUNDANT PROTEIN LEA-2 SUBGROUP DOMAIN-CONTAINING PROTEIN"/>
    <property type="match status" value="1"/>
</dbReference>
<evidence type="ECO:0000259" key="7">
    <source>
        <dbReference type="Pfam" id="PF03168"/>
    </source>
</evidence>
<comment type="subcellular location">
    <subcellularLocation>
        <location evidence="1">Membrane</location>
        <topology evidence="1">Single-pass membrane protein</topology>
    </subcellularLocation>
</comment>
<dbReference type="PANTHER" id="PTHR31234">
    <property type="entry name" value="LATE EMBRYOGENESIS ABUNDANT (LEA) HYDROXYPROLINE-RICH GLYCOPROTEIN FAMILY"/>
    <property type="match status" value="1"/>
</dbReference>
<accession>A0AA38W4N3</accession>
<protein>
    <recommendedName>
        <fullName evidence="7">Late embryogenesis abundant protein LEA-2 subgroup domain-containing protein</fullName>
    </recommendedName>
</protein>
<evidence type="ECO:0000256" key="2">
    <source>
        <dbReference type="ARBA" id="ARBA00022692"/>
    </source>
</evidence>
<evidence type="ECO:0000256" key="6">
    <source>
        <dbReference type="SAM" id="Phobius"/>
    </source>
</evidence>
<evidence type="ECO:0000256" key="4">
    <source>
        <dbReference type="ARBA" id="ARBA00023136"/>
    </source>
</evidence>
<dbReference type="SUPFAM" id="SSF117070">
    <property type="entry name" value="LEA14-like"/>
    <property type="match status" value="1"/>
</dbReference>
<reference evidence="8" key="1">
    <citation type="submission" date="2023-03" db="EMBL/GenBank/DDBJ databases">
        <title>Chromosome-scale reference genome and RAD-based genetic map of yellow starthistle (Centaurea solstitialis) reveal putative structural variation and QTLs associated with invader traits.</title>
        <authorList>
            <person name="Reatini B."/>
            <person name="Cang F.A."/>
            <person name="Jiang Q."/>
            <person name="Mckibben M.T.W."/>
            <person name="Barker M.S."/>
            <person name="Rieseberg L.H."/>
            <person name="Dlugosch K.M."/>
        </authorList>
    </citation>
    <scope>NUCLEOTIDE SEQUENCE</scope>
    <source>
        <strain evidence="8">CAN-66</strain>
        <tissue evidence="8">Leaf</tissue>
    </source>
</reference>
<dbReference type="AlphaFoldDB" id="A0AA38W4N3"/>
<gene>
    <name evidence="8" type="ORF">OSB04_030127</name>
</gene>
<dbReference type="InterPro" id="IPR004864">
    <property type="entry name" value="LEA_2"/>
</dbReference>
<sequence>MGDTSYLPSKPNGTTTAAAAATTTANKPPPPNKSQPNNNLNRHPYRPNPNTYHRNHHRHRRSYLCLCCFWSILILILLLLLATIAACILYLLYRPHRPTFSVTALKISQFNLTTTADDTTHLTSQLNLTISTKNPNKKVAFHYDPFAIACVSHDTQVANGSFPDPFASDPNNITVIRSSLYSNSLLLETTTVNQIRSDLKKKKYGMPLKILLDTEARVKIESLRSKKVGIRIECEGIHSFVPKNGGGGKSSNSSISSVTATVSEAKCKVDLRIKIWKWTFSS</sequence>
<proteinExistence type="predicted"/>
<dbReference type="EMBL" id="JARYMX010000008">
    <property type="protein sequence ID" value="KAJ9537394.1"/>
    <property type="molecule type" value="Genomic_DNA"/>
</dbReference>
<organism evidence="8 9">
    <name type="scientific">Centaurea solstitialis</name>
    <name type="common">yellow star-thistle</name>
    <dbReference type="NCBI Taxonomy" id="347529"/>
    <lineage>
        <taxon>Eukaryota</taxon>
        <taxon>Viridiplantae</taxon>
        <taxon>Streptophyta</taxon>
        <taxon>Embryophyta</taxon>
        <taxon>Tracheophyta</taxon>
        <taxon>Spermatophyta</taxon>
        <taxon>Magnoliopsida</taxon>
        <taxon>eudicotyledons</taxon>
        <taxon>Gunneridae</taxon>
        <taxon>Pentapetalae</taxon>
        <taxon>asterids</taxon>
        <taxon>campanulids</taxon>
        <taxon>Asterales</taxon>
        <taxon>Asteraceae</taxon>
        <taxon>Carduoideae</taxon>
        <taxon>Cardueae</taxon>
        <taxon>Centaureinae</taxon>
        <taxon>Centaurea</taxon>
    </lineage>
</organism>
<keyword evidence="3 6" id="KW-1133">Transmembrane helix</keyword>
<feature type="transmembrane region" description="Helical" evidence="6">
    <location>
        <begin position="63"/>
        <end position="93"/>
    </location>
</feature>
<dbReference type="Pfam" id="PF03168">
    <property type="entry name" value="LEA_2"/>
    <property type="match status" value="1"/>
</dbReference>
<keyword evidence="9" id="KW-1185">Reference proteome</keyword>
<evidence type="ECO:0000256" key="3">
    <source>
        <dbReference type="ARBA" id="ARBA00022989"/>
    </source>
</evidence>
<dbReference type="Proteomes" id="UP001172457">
    <property type="component" value="Chromosome 8"/>
</dbReference>
<dbReference type="GO" id="GO:0098542">
    <property type="term" value="P:defense response to other organism"/>
    <property type="evidence" value="ECO:0007669"/>
    <property type="project" value="InterPro"/>
</dbReference>
<dbReference type="InterPro" id="IPR044839">
    <property type="entry name" value="NDR1-like"/>
</dbReference>
<feature type="region of interest" description="Disordered" evidence="5">
    <location>
        <begin position="1"/>
        <end position="54"/>
    </location>
</feature>
<evidence type="ECO:0000313" key="8">
    <source>
        <dbReference type="EMBL" id="KAJ9537394.1"/>
    </source>
</evidence>
<keyword evidence="4 6" id="KW-0472">Membrane</keyword>
<evidence type="ECO:0000256" key="1">
    <source>
        <dbReference type="ARBA" id="ARBA00004167"/>
    </source>
</evidence>